<reference evidence="3" key="1">
    <citation type="journal article" date="2017" name="Nat. Commun.">
        <title>The North American bullfrog draft genome provides insight into hormonal regulation of long noncoding RNA.</title>
        <authorList>
            <person name="Hammond S.A."/>
            <person name="Warren R.L."/>
            <person name="Vandervalk B.P."/>
            <person name="Kucuk E."/>
            <person name="Khan H."/>
            <person name="Gibb E.A."/>
            <person name="Pandoh P."/>
            <person name="Kirk H."/>
            <person name="Zhao Y."/>
            <person name="Jones M."/>
            <person name="Mungall A.J."/>
            <person name="Coope R."/>
            <person name="Pleasance S."/>
            <person name="Moore R.A."/>
            <person name="Holt R.A."/>
            <person name="Round J.M."/>
            <person name="Ohora S."/>
            <person name="Walle B.V."/>
            <person name="Veldhoen N."/>
            <person name="Helbing C.C."/>
            <person name="Birol I."/>
        </authorList>
    </citation>
    <scope>NUCLEOTIDE SEQUENCE [LARGE SCALE GENOMIC DNA]</scope>
</reference>
<feature type="compositionally biased region" description="Polar residues" evidence="1">
    <location>
        <begin position="1"/>
        <end position="11"/>
    </location>
</feature>
<evidence type="ECO:0000313" key="2">
    <source>
        <dbReference type="EMBL" id="PIN99395.1"/>
    </source>
</evidence>
<feature type="compositionally biased region" description="Basic and acidic residues" evidence="1">
    <location>
        <begin position="55"/>
        <end position="69"/>
    </location>
</feature>
<sequence length="69" mass="7042">MVGQSSGTCDMSQKIAGREGGGTSARAEVGAGYLSKLDSCPSPPKKNNMPNVASKGERNLESIEAKVSA</sequence>
<dbReference type="Proteomes" id="UP000228934">
    <property type="component" value="Unassembled WGS sequence"/>
</dbReference>
<proteinExistence type="predicted"/>
<feature type="region of interest" description="Disordered" evidence="1">
    <location>
        <begin position="1"/>
        <end position="69"/>
    </location>
</feature>
<keyword evidence="3" id="KW-1185">Reference proteome</keyword>
<protein>
    <submittedName>
        <fullName evidence="2">Uncharacterized protein</fullName>
    </submittedName>
</protein>
<dbReference type="OrthoDB" id="10015001at2759"/>
<name>A0A2G9P7U6_AQUCT</name>
<gene>
    <name evidence="2" type="ORF">AB205_0121070</name>
</gene>
<evidence type="ECO:0000256" key="1">
    <source>
        <dbReference type="SAM" id="MobiDB-lite"/>
    </source>
</evidence>
<dbReference type="AlphaFoldDB" id="A0A2G9P7U6"/>
<organism evidence="2 3">
    <name type="scientific">Aquarana catesbeiana</name>
    <name type="common">American bullfrog</name>
    <name type="synonym">Rana catesbeiana</name>
    <dbReference type="NCBI Taxonomy" id="8400"/>
    <lineage>
        <taxon>Eukaryota</taxon>
        <taxon>Metazoa</taxon>
        <taxon>Chordata</taxon>
        <taxon>Craniata</taxon>
        <taxon>Vertebrata</taxon>
        <taxon>Euteleostomi</taxon>
        <taxon>Amphibia</taxon>
        <taxon>Batrachia</taxon>
        <taxon>Anura</taxon>
        <taxon>Neobatrachia</taxon>
        <taxon>Ranoidea</taxon>
        <taxon>Ranidae</taxon>
        <taxon>Aquarana</taxon>
    </lineage>
</organism>
<evidence type="ECO:0000313" key="3">
    <source>
        <dbReference type="Proteomes" id="UP000228934"/>
    </source>
</evidence>
<accession>A0A2G9P7U6</accession>
<dbReference type="EMBL" id="KV922449">
    <property type="protein sequence ID" value="PIN99395.1"/>
    <property type="molecule type" value="Genomic_DNA"/>
</dbReference>